<evidence type="ECO:0000256" key="2">
    <source>
        <dbReference type="SAM" id="SignalP"/>
    </source>
</evidence>
<evidence type="ECO:0000313" key="4">
    <source>
        <dbReference type="EMBL" id="KAL0484451.1"/>
    </source>
</evidence>
<name>A0AAW2Z3W2_9EUKA</name>
<feature type="domain" description="SCP" evidence="3">
    <location>
        <begin position="31"/>
        <end position="177"/>
    </location>
</feature>
<sequence>MNTVLTFALICCLFTVDVVLCQGTIITLSPADIQSIVDGHNSVRQGVSPPAADMKEMTWDQDLADMVSDYMVTCYSTNSNSSLAINSNRNLKGERPGENLYYSTGAISNIRAAQNSWASGGNGYNFATNKCSGSCGSYLQLVWATSDRIGCAKVRCDNLRYVTSVMCDYLPAGNINGRRPYTELITTPSPTPTPTPVPTRLTPVVGPIEVSTPGILASEVSGDVTLLPPPSTPTSSVLYSSTKVNATAALSFPNNDVVITNSSNILGVKLTLKVNVLIQPIILRLRFIDSDRTVSTIEYNVNAIGVQSIDIRDAYLALQALYPDSFSIRKVNVGGLRQIKVQLQSVTVDNKLDVDSNSLVLTTIYQTSSSSSQKMGISYNLFAFVIFVLLLMA</sequence>
<feature type="chain" id="PRO_5043419248" evidence="2">
    <location>
        <begin position="22"/>
        <end position="393"/>
    </location>
</feature>
<dbReference type="InterPro" id="IPR001283">
    <property type="entry name" value="CRISP-related"/>
</dbReference>
<dbReference type="AlphaFoldDB" id="A0AAW2Z3W2"/>
<feature type="transmembrane region" description="Helical" evidence="1">
    <location>
        <begin position="375"/>
        <end position="392"/>
    </location>
</feature>
<dbReference type="EMBL" id="JAOPGA020001043">
    <property type="protein sequence ID" value="KAL0484451.1"/>
    <property type="molecule type" value="Genomic_DNA"/>
</dbReference>
<feature type="signal peptide" evidence="2">
    <location>
        <begin position="1"/>
        <end position="21"/>
    </location>
</feature>
<dbReference type="PANTHER" id="PTHR10334">
    <property type="entry name" value="CYSTEINE-RICH SECRETORY PROTEIN-RELATED"/>
    <property type="match status" value="1"/>
</dbReference>
<organism evidence="4 5">
    <name type="scientific">Acrasis kona</name>
    <dbReference type="NCBI Taxonomy" id="1008807"/>
    <lineage>
        <taxon>Eukaryota</taxon>
        <taxon>Discoba</taxon>
        <taxon>Heterolobosea</taxon>
        <taxon>Tetramitia</taxon>
        <taxon>Eutetramitia</taxon>
        <taxon>Acrasidae</taxon>
        <taxon>Acrasis</taxon>
    </lineage>
</organism>
<keyword evidence="2" id="KW-0732">Signal</keyword>
<dbReference type="Proteomes" id="UP001431209">
    <property type="component" value="Unassembled WGS sequence"/>
</dbReference>
<keyword evidence="1" id="KW-1133">Transmembrane helix</keyword>
<evidence type="ECO:0000256" key="1">
    <source>
        <dbReference type="SAM" id="Phobius"/>
    </source>
</evidence>
<reference evidence="4 5" key="1">
    <citation type="submission" date="2024-03" db="EMBL/GenBank/DDBJ databases">
        <title>The Acrasis kona genome and developmental transcriptomes reveal deep origins of eukaryotic multicellular pathways.</title>
        <authorList>
            <person name="Sheikh S."/>
            <person name="Fu C.-J."/>
            <person name="Brown M.W."/>
            <person name="Baldauf S.L."/>
        </authorList>
    </citation>
    <scope>NUCLEOTIDE SEQUENCE [LARGE SCALE GENOMIC DNA]</scope>
    <source>
        <strain evidence="4 5">ATCC MYA-3509</strain>
    </source>
</reference>
<comment type="caution">
    <text evidence="4">The sequence shown here is derived from an EMBL/GenBank/DDBJ whole genome shotgun (WGS) entry which is preliminary data.</text>
</comment>
<keyword evidence="1" id="KW-0472">Membrane</keyword>
<dbReference type="InterPro" id="IPR035940">
    <property type="entry name" value="CAP_sf"/>
</dbReference>
<dbReference type="PRINTS" id="PR00837">
    <property type="entry name" value="V5TPXLIKE"/>
</dbReference>
<evidence type="ECO:0000259" key="3">
    <source>
        <dbReference type="SMART" id="SM00198"/>
    </source>
</evidence>
<accession>A0AAW2Z3W2</accession>
<gene>
    <name evidence="4" type="ORF">AKO1_005162</name>
</gene>
<evidence type="ECO:0000313" key="5">
    <source>
        <dbReference type="Proteomes" id="UP001431209"/>
    </source>
</evidence>
<dbReference type="Pfam" id="PF00188">
    <property type="entry name" value="CAP"/>
    <property type="match status" value="1"/>
</dbReference>
<protein>
    <submittedName>
        <fullName evidence="4">Pi16</fullName>
    </submittedName>
</protein>
<dbReference type="SUPFAM" id="SSF55797">
    <property type="entry name" value="PR-1-like"/>
    <property type="match status" value="1"/>
</dbReference>
<proteinExistence type="predicted"/>
<dbReference type="SMART" id="SM00198">
    <property type="entry name" value="SCP"/>
    <property type="match status" value="1"/>
</dbReference>
<dbReference type="Gene3D" id="3.40.33.10">
    <property type="entry name" value="CAP"/>
    <property type="match status" value="1"/>
</dbReference>
<keyword evidence="5" id="KW-1185">Reference proteome</keyword>
<keyword evidence="1" id="KW-0812">Transmembrane</keyword>
<dbReference type="InterPro" id="IPR014044">
    <property type="entry name" value="CAP_dom"/>
</dbReference>